<dbReference type="RefSeq" id="WP_013177069.1">
    <property type="nucleotide sequence ID" value="NC_014221.1"/>
</dbReference>
<dbReference type="STRING" id="649638.Trad_0552"/>
<keyword evidence="2" id="KW-0808">Transferase</keyword>
<keyword evidence="3" id="KW-0548">Nucleotidyltransferase</keyword>
<comment type="catalytic activity">
    <reaction evidence="7">
        <text>DNA(n) + a 2'-deoxyribonucleoside 5'-triphosphate = DNA(n+1) + diphosphate</text>
        <dbReference type="Rhea" id="RHEA:22508"/>
        <dbReference type="Rhea" id="RHEA-COMP:17339"/>
        <dbReference type="Rhea" id="RHEA-COMP:17340"/>
        <dbReference type="ChEBI" id="CHEBI:33019"/>
        <dbReference type="ChEBI" id="CHEBI:61560"/>
        <dbReference type="ChEBI" id="CHEBI:173112"/>
        <dbReference type="EC" id="2.7.7.7"/>
    </reaction>
</comment>
<comment type="similarity">
    <text evidence="6">Belongs to the DNA polymerase HolA subunit family.</text>
</comment>
<dbReference type="SUPFAM" id="SSF48019">
    <property type="entry name" value="post-AAA+ oligomerization domain-like"/>
    <property type="match status" value="1"/>
</dbReference>
<dbReference type="InterPro" id="IPR048466">
    <property type="entry name" value="DNA_pol3_delta-like_C"/>
</dbReference>
<gene>
    <name evidence="9" type="ordered locus">Trad_0552</name>
</gene>
<reference evidence="10" key="1">
    <citation type="submission" date="2010-05" db="EMBL/GenBank/DDBJ databases">
        <title>The complete genome of Truepera radiovictris DSM 17093.</title>
        <authorList>
            <consortium name="US DOE Joint Genome Institute (JGI-PGF)"/>
            <person name="Lucas S."/>
            <person name="Copeland A."/>
            <person name="Lapidus A."/>
            <person name="Glavina del Rio T."/>
            <person name="Dalin E."/>
            <person name="Tice H."/>
            <person name="Bruce D."/>
            <person name="Goodwin L."/>
            <person name="Pitluck S."/>
            <person name="Kyrpides N."/>
            <person name="Mavromatis K."/>
            <person name="Ovchinnikova G."/>
            <person name="Munk A.C."/>
            <person name="Detter J.C."/>
            <person name="Han C."/>
            <person name="Tapia R."/>
            <person name="Land M."/>
            <person name="Hauser L."/>
            <person name="Markowitz V."/>
            <person name="Cheng J.-F."/>
            <person name="Hugenholtz P."/>
            <person name="Woyke T."/>
            <person name="Wu D."/>
            <person name="Tindall B."/>
            <person name="Pomrenke H.G."/>
            <person name="Brambilla E."/>
            <person name="Klenk H.-P."/>
            <person name="Eisen J.A."/>
        </authorList>
    </citation>
    <scope>NUCLEOTIDE SEQUENCE [LARGE SCALE GENOMIC DNA]</scope>
    <source>
        <strain evidence="10">DSM 17093 / CIP 108686 / LMG 22925 / RQ-24</strain>
    </source>
</reference>
<evidence type="ECO:0000313" key="9">
    <source>
        <dbReference type="EMBL" id="ADI13689.1"/>
    </source>
</evidence>
<organism evidence="9 10">
    <name type="scientific">Truepera radiovictrix (strain DSM 17093 / CIP 108686 / LMG 22925 / RQ-24)</name>
    <dbReference type="NCBI Taxonomy" id="649638"/>
    <lineage>
        <taxon>Bacteria</taxon>
        <taxon>Thermotogati</taxon>
        <taxon>Deinococcota</taxon>
        <taxon>Deinococci</taxon>
        <taxon>Trueperales</taxon>
        <taxon>Trueperaceae</taxon>
        <taxon>Truepera</taxon>
    </lineage>
</organism>
<accession>D7CSS2</accession>
<name>D7CSS2_TRURR</name>
<dbReference type="InterPro" id="IPR008921">
    <property type="entry name" value="DNA_pol3_clamp-load_cplx_C"/>
</dbReference>
<reference evidence="9 10" key="2">
    <citation type="journal article" date="2011" name="Stand. Genomic Sci.">
        <title>Complete genome sequence of Truepera radiovictrix type strain (RQ-24).</title>
        <authorList>
            <person name="Ivanova N."/>
            <person name="Rohde C."/>
            <person name="Munk C."/>
            <person name="Nolan M."/>
            <person name="Lucas S."/>
            <person name="Del Rio T.G."/>
            <person name="Tice H."/>
            <person name="Deshpande S."/>
            <person name="Cheng J.F."/>
            <person name="Tapia R."/>
            <person name="Han C."/>
            <person name="Goodwin L."/>
            <person name="Pitluck S."/>
            <person name="Liolios K."/>
            <person name="Mavromatis K."/>
            <person name="Mikhailova N."/>
            <person name="Pati A."/>
            <person name="Chen A."/>
            <person name="Palaniappan K."/>
            <person name="Land M."/>
            <person name="Hauser L."/>
            <person name="Chang Y.J."/>
            <person name="Jeffries C.D."/>
            <person name="Brambilla E."/>
            <person name="Rohde M."/>
            <person name="Goker M."/>
            <person name="Tindall B.J."/>
            <person name="Woyke T."/>
            <person name="Bristow J."/>
            <person name="Eisen J.A."/>
            <person name="Markowitz V."/>
            <person name="Hugenholtz P."/>
            <person name="Kyrpides N.C."/>
            <person name="Klenk H.P."/>
            <person name="Lapidus A."/>
        </authorList>
    </citation>
    <scope>NUCLEOTIDE SEQUENCE [LARGE SCALE GENOMIC DNA]</scope>
    <source>
        <strain evidence="10">DSM 17093 / CIP 108686 / LMG 22925 / RQ-24</strain>
    </source>
</reference>
<dbReference type="eggNOG" id="COG1466">
    <property type="taxonomic scope" value="Bacteria"/>
</dbReference>
<dbReference type="KEGG" id="tra:Trad_0552"/>
<evidence type="ECO:0000256" key="7">
    <source>
        <dbReference type="ARBA" id="ARBA00049244"/>
    </source>
</evidence>
<protein>
    <recommendedName>
        <fullName evidence="1">DNA-directed DNA polymerase</fullName>
        <ecNumber evidence="1">2.7.7.7</ecNumber>
    </recommendedName>
</protein>
<dbReference type="PANTHER" id="PTHR34388">
    <property type="entry name" value="DNA POLYMERASE III SUBUNIT DELTA"/>
    <property type="match status" value="1"/>
</dbReference>
<proteinExistence type="inferred from homology"/>
<sequence length="312" mass="33463">MILAFSGDPFLATRAARRALRARGFRAEEVTELGEGLSADGVAQLAAQSGLFGQVALLLDFDAAFKGQAGVKPRNEVLKVLEGIPPDTVVVVLDLAATPARQKTYAALGHHEHLPTPRFNALTHWVRAELQGAGVHFDDEVPEMLTDLFGEDLPSIAAEIQKLAVLGERLSSERVREIVNRPASRDAFDLIEAVAKGEAARALSVIRSLVAQGEAPPRVLGALVWQYNLVARTVALKEGRARTDAGLVAQTLKVKPFVAQKALALAAPLDEARLGRLLSALLKADVAMKTGKDELWALESLALELSSLARVR</sequence>
<dbReference type="InterPro" id="IPR005790">
    <property type="entry name" value="DNA_polIII_delta"/>
</dbReference>
<dbReference type="GO" id="GO:0009360">
    <property type="term" value="C:DNA polymerase III complex"/>
    <property type="evidence" value="ECO:0007669"/>
    <property type="project" value="TreeGrafter"/>
</dbReference>
<keyword evidence="4" id="KW-0235">DNA replication</keyword>
<evidence type="ECO:0000313" key="10">
    <source>
        <dbReference type="Proteomes" id="UP000000379"/>
    </source>
</evidence>
<dbReference type="HOGENOM" id="CLU_926597_0_0_0"/>
<evidence type="ECO:0000256" key="2">
    <source>
        <dbReference type="ARBA" id="ARBA00022679"/>
    </source>
</evidence>
<dbReference type="Proteomes" id="UP000000379">
    <property type="component" value="Chromosome"/>
</dbReference>
<dbReference type="GO" id="GO:0003677">
    <property type="term" value="F:DNA binding"/>
    <property type="evidence" value="ECO:0007669"/>
    <property type="project" value="InterPro"/>
</dbReference>
<feature type="domain" description="DNA polymerase III delta subunit-like C-terminal" evidence="8">
    <location>
        <begin position="186"/>
        <end position="303"/>
    </location>
</feature>
<dbReference type="InterPro" id="IPR027417">
    <property type="entry name" value="P-loop_NTPase"/>
</dbReference>
<dbReference type="GO" id="GO:0006261">
    <property type="term" value="P:DNA-templated DNA replication"/>
    <property type="evidence" value="ECO:0007669"/>
    <property type="project" value="TreeGrafter"/>
</dbReference>
<dbReference type="Gene3D" id="1.20.272.10">
    <property type="match status" value="1"/>
</dbReference>
<evidence type="ECO:0000256" key="1">
    <source>
        <dbReference type="ARBA" id="ARBA00012417"/>
    </source>
</evidence>
<keyword evidence="10" id="KW-1185">Reference proteome</keyword>
<evidence type="ECO:0000256" key="5">
    <source>
        <dbReference type="ARBA" id="ARBA00022932"/>
    </source>
</evidence>
<dbReference type="OrthoDB" id="73190at2"/>
<dbReference type="EMBL" id="CP002049">
    <property type="protein sequence ID" value="ADI13689.1"/>
    <property type="molecule type" value="Genomic_DNA"/>
</dbReference>
<dbReference type="SUPFAM" id="SSF52540">
    <property type="entry name" value="P-loop containing nucleoside triphosphate hydrolases"/>
    <property type="match status" value="1"/>
</dbReference>
<dbReference type="NCBIfam" id="TIGR01128">
    <property type="entry name" value="holA"/>
    <property type="match status" value="1"/>
</dbReference>
<evidence type="ECO:0000256" key="4">
    <source>
        <dbReference type="ARBA" id="ARBA00022705"/>
    </source>
</evidence>
<dbReference type="PANTHER" id="PTHR34388:SF1">
    <property type="entry name" value="DNA POLYMERASE III SUBUNIT DELTA"/>
    <property type="match status" value="1"/>
</dbReference>
<keyword evidence="5" id="KW-0239">DNA-directed DNA polymerase</keyword>
<evidence type="ECO:0000259" key="8">
    <source>
        <dbReference type="Pfam" id="PF21694"/>
    </source>
</evidence>
<dbReference type="GO" id="GO:0003887">
    <property type="term" value="F:DNA-directed DNA polymerase activity"/>
    <property type="evidence" value="ECO:0007669"/>
    <property type="project" value="UniProtKB-KW"/>
</dbReference>
<dbReference type="AlphaFoldDB" id="D7CSS2"/>
<evidence type="ECO:0000256" key="3">
    <source>
        <dbReference type="ARBA" id="ARBA00022695"/>
    </source>
</evidence>
<evidence type="ECO:0000256" key="6">
    <source>
        <dbReference type="ARBA" id="ARBA00034754"/>
    </source>
</evidence>
<dbReference type="Pfam" id="PF21694">
    <property type="entry name" value="DNA_pol3_delta_C"/>
    <property type="match status" value="1"/>
</dbReference>
<dbReference type="EC" id="2.7.7.7" evidence="1"/>
<dbReference type="Gene3D" id="1.10.8.60">
    <property type="match status" value="1"/>
</dbReference>